<protein>
    <submittedName>
        <fullName evidence="1">Uncharacterized protein</fullName>
    </submittedName>
</protein>
<feature type="non-terminal residue" evidence="1">
    <location>
        <position position="36"/>
    </location>
</feature>
<dbReference type="Proteomes" id="UP000287033">
    <property type="component" value="Unassembled WGS sequence"/>
</dbReference>
<accession>A0A401TJI5</accession>
<organism evidence="1 2">
    <name type="scientific">Chiloscyllium punctatum</name>
    <name type="common">Brownbanded bambooshark</name>
    <name type="synonym">Hemiscyllium punctatum</name>
    <dbReference type="NCBI Taxonomy" id="137246"/>
    <lineage>
        <taxon>Eukaryota</taxon>
        <taxon>Metazoa</taxon>
        <taxon>Chordata</taxon>
        <taxon>Craniata</taxon>
        <taxon>Vertebrata</taxon>
        <taxon>Chondrichthyes</taxon>
        <taxon>Elasmobranchii</taxon>
        <taxon>Galeomorphii</taxon>
        <taxon>Galeoidea</taxon>
        <taxon>Orectolobiformes</taxon>
        <taxon>Hemiscylliidae</taxon>
        <taxon>Chiloscyllium</taxon>
    </lineage>
</organism>
<comment type="caution">
    <text evidence="1">The sequence shown here is derived from an EMBL/GenBank/DDBJ whole genome shotgun (WGS) entry which is preliminary data.</text>
</comment>
<keyword evidence="2" id="KW-1185">Reference proteome</keyword>
<reference evidence="1 2" key="1">
    <citation type="journal article" date="2018" name="Nat. Ecol. Evol.">
        <title>Shark genomes provide insights into elasmobranch evolution and the origin of vertebrates.</title>
        <authorList>
            <person name="Hara Y"/>
            <person name="Yamaguchi K"/>
            <person name="Onimaru K"/>
            <person name="Kadota M"/>
            <person name="Koyanagi M"/>
            <person name="Keeley SD"/>
            <person name="Tatsumi K"/>
            <person name="Tanaka K"/>
            <person name="Motone F"/>
            <person name="Kageyama Y"/>
            <person name="Nozu R"/>
            <person name="Adachi N"/>
            <person name="Nishimura O"/>
            <person name="Nakagawa R"/>
            <person name="Tanegashima C"/>
            <person name="Kiyatake I"/>
            <person name="Matsumoto R"/>
            <person name="Murakumo K"/>
            <person name="Nishida K"/>
            <person name="Terakita A"/>
            <person name="Kuratani S"/>
            <person name="Sato K"/>
            <person name="Hyodo S Kuraku.S."/>
        </authorList>
    </citation>
    <scope>NUCLEOTIDE SEQUENCE [LARGE SCALE GENOMIC DNA]</scope>
</reference>
<name>A0A401TJI5_CHIPU</name>
<gene>
    <name evidence="1" type="ORF">chiPu_0026542</name>
</gene>
<sequence>MADAPPNAVKLLFMGTLLLEPDPEFAEMLRTNAAAA</sequence>
<evidence type="ECO:0000313" key="1">
    <source>
        <dbReference type="EMBL" id="GCC42805.1"/>
    </source>
</evidence>
<proteinExistence type="predicted"/>
<evidence type="ECO:0000313" key="2">
    <source>
        <dbReference type="Proteomes" id="UP000287033"/>
    </source>
</evidence>
<dbReference type="AlphaFoldDB" id="A0A401TJI5"/>
<dbReference type="EMBL" id="BEZZ01082206">
    <property type="protein sequence ID" value="GCC42805.1"/>
    <property type="molecule type" value="Genomic_DNA"/>
</dbReference>